<evidence type="ECO:0000256" key="9">
    <source>
        <dbReference type="SAM" id="SignalP"/>
    </source>
</evidence>
<dbReference type="AlphaFoldDB" id="A0A5B9WBV8"/>
<evidence type="ECO:0000256" key="6">
    <source>
        <dbReference type="PIRSR" id="PIRSR606710-2"/>
    </source>
</evidence>
<proteinExistence type="inferred from homology"/>
<dbReference type="Pfam" id="PF04616">
    <property type="entry name" value="Glyco_hydro_43"/>
    <property type="match status" value="1"/>
</dbReference>
<evidence type="ECO:0000256" key="8">
    <source>
        <dbReference type="SAM" id="MobiDB-lite"/>
    </source>
</evidence>
<dbReference type="PANTHER" id="PTHR43817">
    <property type="entry name" value="GLYCOSYL HYDROLASE"/>
    <property type="match status" value="1"/>
</dbReference>
<feature type="active site" description="Proton donor" evidence="5">
    <location>
        <position position="221"/>
    </location>
</feature>
<reference evidence="10 11" key="1">
    <citation type="submission" date="2019-08" db="EMBL/GenBank/DDBJ databases">
        <title>Deep-cultivation of Planctomycetes and their phenomic and genomic characterization uncovers novel biology.</title>
        <authorList>
            <person name="Wiegand S."/>
            <person name="Jogler M."/>
            <person name="Boedeker C."/>
            <person name="Pinto D."/>
            <person name="Vollmers J."/>
            <person name="Rivas-Marin E."/>
            <person name="Kohn T."/>
            <person name="Peeters S.H."/>
            <person name="Heuer A."/>
            <person name="Rast P."/>
            <person name="Oberbeckmann S."/>
            <person name="Bunk B."/>
            <person name="Jeske O."/>
            <person name="Meyerdierks A."/>
            <person name="Storesund J.E."/>
            <person name="Kallscheuer N."/>
            <person name="Luecker S."/>
            <person name="Lage O.M."/>
            <person name="Pohl T."/>
            <person name="Merkel B.J."/>
            <person name="Hornburger P."/>
            <person name="Mueller R.-W."/>
            <person name="Bruemmer F."/>
            <person name="Labrenz M."/>
            <person name="Spormann A.M."/>
            <person name="Op den Camp H."/>
            <person name="Overmann J."/>
            <person name="Amann R."/>
            <person name="Jetten M.S.M."/>
            <person name="Mascher T."/>
            <person name="Medema M.H."/>
            <person name="Devos D.P."/>
            <person name="Kaster A.-K."/>
            <person name="Ovreas L."/>
            <person name="Rohde M."/>
            <person name="Galperin M.Y."/>
            <person name="Jogler C."/>
        </authorList>
    </citation>
    <scope>NUCLEOTIDE SEQUENCE [LARGE SCALE GENOMIC DNA]</scope>
    <source>
        <strain evidence="10 11">OJF2</strain>
    </source>
</reference>
<evidence type="ECO:0000256" key="2">
    <source>
        <dbReference type="ARBA" id="ARBA00022729"/>
    </source>
</evidence>
<dbReference type="InterPro" id="IPR008979">
    <property type="entry name" value="Galactose-bd-like_sf"/>
</dbReference>
<dbReference type="InterPro" id="IPR023296">
    <property type="entry name" value="Glyco_hydro_beta-prop_sf"/>
</dbReference>
<dbReference type="InterPro" id="IPR006710">
    <property type="entry name" value="Glyco_hydro_43"/>
</dbReference>
<feature type="compositionally biased region" description="Low complexity" evidence="8">
    <location>
        <begin position="474"/>
        <end position="487"/>
    </location>
</feature>
<evidence type="ECO:0000256" key="7">
    <source>
        <dbReference type="RuleBase" id="RU361187"/>
    </source>
</evidence>
<feature type="chain" id="PRO_5022807053" evidence="9">
    <location>
        <begin position="25"/>
        <end position="501"/>
    </location>
</feature>
<keyword evidence="11" id="KW-1185">Reference proteome</keyword>
<accession>A0A5B9WBV8</accession>
<dbReference type="Gene3D" id="2.115.10.20">
    <property type="entry name" value="Glycosyl hydrolase domain, family 43"/>
    <property type="match status" value="1"/>
</dbReference>
<feature type="signal peptide" evidence="9">
    <location>
        <begin position="1"/>
        <end position="24"/>
    </location>
</feature>
<dbReference type="KEGG" id="agv:OJF2_63000"/>
<evidence type="ECO:0000256" key="3">
    <source>
        <dbReference type="ARBA" id="ARBA00022801"/>
    </source>
</evidence>
<evidence type="ECO:0000313" key="10">
    <source>
        <dbReference type="EMBL" id="QEH37709.1"/>
    </source>
</evidence>
<evidence type="ECO:0000256" key="4">
    <source>
        <dbReference type="ARBA" id="ARBA00023295"/>
    </source>
</evidence>
<dbReference type="Proteomes" id="UP000324233">
    <property type="component" value="Chromosome"/>
</dbReference>
<evidence type="ECO:0000256" key="5">
    <source>
        <dbReference type="PIRSR" id="PIRSR606710-1"/>
    </source>
</evidence>
<dbReference type="Gene3D" id="2.60.120.260">
    <property type="entry name" value="Galactose-binding domain-like"/>
    <property type="match status" value="1"/>
</dbReference>
<sequence length="501" mass="53920" precursor="true">MASRRAQGLFVLLLLLASATGVAAAGEVGDFYNIIAPDGADPWVYRHADGWYYATHSTGDGVVIRRSRTISGLGGAESRVAWRPRRGTPYSRDVWAPEIHFLRGKWYIYVAADDGENAHHRMVVLENPSADPFRGEFTLRGKLADGSTDRWAIDASILRLGAGDAERLYFLWSGWDGDVNVDQRLYIAPMSDPTTISGPRVELSRPTLDWEKAAGPPAINEGPVAIVREGRVCLIYSAAGSWSDHYCLGLLTLKPGADPLDPGAWTKSPRPVFEGTRDVVSPGHCCFTTSADGKEDWMVFHAAKRPGSGWSRSIRAQPFRWGADGLPDFGRPASPDRPIPLPSGEPRRLRLEAEAARPAGGAHAEPEAACSGGARVVGLRGEGGRLTFEATVAQAGSYVAAVRYRLPAPARRSARHRVLVDGRPAGLLVYPDSGGSRWSAAFARLPLRAGTNRVSLAAGEREVEVDCLDVVLDPEPAAADQPNAQNPGVINSARLPSGSRK</sequence>
<dbReference type="GO" id="GO:0046556">
    <property type="term" value="F:alpha-L-arabinofuranosidase activity"/>
    <property type="evidence" value="ECO:0007669"/>
    <property type="project" value="UniProtKB-EC"/>
</dbReference>
<gene>
    <name evidence="10" type="ORF">OJF2_63000</name>
</gene>
<dbReference type="EC" id="3.2.1.55" evidence="10"/>
<feature type="site" description="Important for catalytic activity, responsible for pKa modulation of the active site Glu and correct orientation of both the proton donor and substrate" evidence="6">
    <location>
        <position position="154"/>
    </location>
</feature>
<feature type="active site" description="Proton acceptor" evidence="5">
    <location>
        <position position="41"/>
    </location>
</feature>
<organism evidence="10 11">
    <name type="scientific">Aquisphaera giovannonii</name>
    <dbReference type="NCBI Taxonomy" id="406548"/>
    <lineage>
        <taxon>Bacteria</taxon>
        <taxon>Pseudomonadati</taxon>
        <taxon>Planctomycetota</taxon>
        <taxon>Planctomycetia</taxon>
        <taxon>Isosphaerales</taxon>
        <taxon>Isosphaeraceae</taxon>
        <taxon>Aquisphaera</taxon>
    </lineage>
</organism>
<name>A0A5B9WBV8_9BACT</name>
<dbReference type="PANTHER" id="PTHR43817:SF1">
    <property type="entry name" value="HYDROLASE, FAMILY 43, PUTATIVE (AFU_ORTHOLOGUE AFUA_3G01660)-RELATED"/>
    <property type="match status" value="1"/>
</dbReference>
<protein>
    <submittedName>
        <fullName evidence="10">Extracellular exo-alpha-(1-&gt;5)-L-arabinofuranosidase</fullName>
        <ecNumber evidence="10">3.2.1.55</ecNumber>
    </submittedName>
</protein>
<evidence type="ECO:0000313" key="11">
    <source>
        <dbReference type="Proteomes" id="UP000324233"/>
    </source>
</evidence>
<dbReference type="CDD" id="cd18820">
    <property type="entry name" value="GH43_LbAraf43-like"/>
    <property type="match status" value="1"/>
</dbReference>
<keyword evidence="4 7" id="KW-0326">Glycosidase</keyword>
<dbReference type="SUPFAM" id="SSF75005">
    <property type="entry name" value="Arabinanase/levansucrase/invertase"/>
    <property type="match status" value="1"/>
</dbReference>
<dbReference type="GO" id="GO:0005975">
    <property type="term" value="P:carbohydrate metabolic process"/>
    <property type="evidence" value="ECO:0007669"/>
    <property type="project" value="InterPro"/>
</dbReference>
<feature type="region of interest" description="Disordered" evidence="8">
    <location>
        <begin position="474"/>
        <end position="501"/>
    </location>
</feature>
<dbReference type="EMBL" id="CP042997">
    <property type="protein sequence ID" value="QEH37709.1"/>
    <property type="molecule type" value="Genomic_DNA"/>
</dbReference>
<keyword evidence="3 7" id="KW-0378">Hydrolase</keyword>
<keyword evidence="2 9" id="KW-0732">Signal</keyword>
<dbReference type="RefSeq" id="WP_168222138.1">
    <property type="nucleotide sequence ID" value="NZ_CP042997.1"/>
</dbReference>
<evidence type="ECO:0000256" key="1">
    <source>
        <dbReference type="ARBA" id="ARBA00009865"/>
    </source>
</evidence>
<dbReference type="SUPFAM" id="SSF49785">
    <property type="entry name" value="Galactose-binding domain-like"/>
    <property type="match status" value="1"/>
</dbReference>
<comment type="similarity">
    <text evidence="1 7">Belongs to the glycosyl hydrolase 43 family.</text>
</comment>